<dbReference type="Pfam" id="PF21817">
    <property type="entry name" value="CapR"/>
    <property type="match status" value="3"/>
</dbReference>
<evidence type="ECO:0000313" key="3">
    <source>
        <dbReference type="Proteomes" id="UP000226092"/>
    </source>
</evidence>
<feature type="domain" description="CapR homology" evidence="1">
    <location>
        <begin position="3"/>
        <end position="69"/>
    </location>
</feature>
<dbReference type="KEGG" id="vg:55604413"/>
<feature type="domain" description="CapR homology" evidence="1">
    <location>
        <begin position="79"/>
        <end position="137"/>
    </location>
</feature>
<dbReference type="EMBL" id="MF448340">
    <property type="protein sequence ID" value="ASU00506.1"/>
    <property type="molecule type" value="Genomic_DNA"/>
</dbReference>
<dbReference type="Proteomes" id="UP000226092">
    <property type="component" value="Segment"/>
</dbReference>
<organism evidence="2 3">
    <name type="scientific">Aeromonas phage AS-zj</name>
    <dbReference type="NCBI Taxonomy" id="2024208"/>
    <lineage>
        <taxon>Viruses</taxon>
        <taxon>Duplodnaviria</taxon>
        <taxon>Heunggongvirae</taxon>
        <taxon>Uroviricota</taxon>
        <taxon>Caudoviricetes</taxon>
        <taxon>Pantevenvirales</taxon>
        <taxon>Straboviridae</taxon>
        <taxon>Emmerichvirinae</taxon>
        <taxon>Ceceduovirus</taxon>
        <taxon>Ceceduovirus aszj</taxon>
    </lineage>
</organism>
<protein>
    <recommendedName>
        <fullName evidence="1">CapR homology domain-containing protein</fullName>
    </recommendedName>
</protein>
<sequence length="313" mass="35613">MKDEFIGSTFKTPKGGVLTVGEVVDVSKSRNKIYSVNCSLCSPDIEMYPLGFRSTKGNLNSGQIPCGCSPTSRKTPEQAKLLVYRIFEKEEKYKFVEYVGEYKNASSKFRYECLEHGIQTTSYNNFVNNSRRCNDCGHVNLGIKRRESNPEQVVDEICSEREYKFVGFEGGTYLNQNTYVLYECHIHGIQKTSFSHFKHGVGCPSCSGYGYDKSKSGWFYIFEYTKDNDTVYKYGITNRDPDIRSKEHIKGIHNVVSNCVLVKQFEDGNLPLIIESKIKAKYNGVCDWLFSGNTETVTKDNLNDILSIVEDLT</sequence>
<accession>A0A223LF32</accession>
<evidence type="ECO:0000313" key="2">
    <source>
        <dbReference type="EMBL" id="ASU00506.1"/>
    </source>
</evidence>
<evidence type="ECO:0000259" key="1">
    <source>
        <dbReference type="Pfam" id="PF21817"/>
    </source>
</evidence>
<dbReference type="GeneID" id="55604413"/>
<proteinExistence type="predicted"/>
<reference evidence="2 3" key="1">
    <citation type="submission" date="2017-07" db="EMBL/GenBank/DDBJ databases">
        <title>In vitro design and evaluation of phage cocktails against multidrug-resistant Aeromonas salmonicida.</title>
        <authorList>
            <person name="Chen L."/>
            <person name="Yuan S."/>
            <person name="Ma Y."/>
        </authorList>
    </citation>
    <scope>NUCLEOTIDE SEQUENCE [LARGE SCALE GENOMIC DNA]</scope>
</reference>
<dbReference type="RefSeq" id="YP_009834346.1">
    <property type="nucleotide sequence ID" value="NC_048673.1"/>
</dbReference>
<keyword evidence="3" id="KW-1185">Reference proteome</keyword>
<name>A0A223LF32_9CAUD</name>
<dbReference type="InterPro" id="IPR048793">
    <property type="entry name" value="CapR_dom"/>
</dbReference>
<feature type="domain" description="CapR homology" evidence="1">
    <location>
        <begin position="151"/>
        <end position="207"/>
    </location>
</feature>